<comment type="similarity">
    <text evidence="2">Belongs to the complex I subunit 4L family.</text>
</comment>
<name>A0A8K1ZFL7_9NEOP</name>
<feature type="transmembrane region" description="Helical" evidence="11">
    <location>
        <begin position="6"/>
        <end position="23"/>
    </location>
</feature>
<evidence type="ECO:0000256" key="5">
    <source>
        <dbReference type="ARBA" id="ARBA00022967"/>
    </source>
</evidence>
<keyword evidence="7" id="KW-0520">NAD</keyword>
<evidence type="ECO:0000256" key="3">
    <source>
        <dbReference type="ARBA" id="ARBA00016612"/>
    </source>
</evidence>
<evidence type="ECO:0000256" key="2">
    <source>
        <dbReference type="ARBA" id="ARBA00010519"/>
    </source>
</evidence>
<keyword evidence="8 11" id="KW-0472">Membrane</keyword>
<feature type="transmembrane region" description="Helical" evidence="11">
    <location>
        <begin position="30"/>
        <end position="51"/>
    </location>
</feature>
<evidence type="ECO:0000256" key="1">
    <source>
        <dbReference type="ARBA" id="ARBA00004141"/>
    </source>
</evidence>
<keyword evidence="4 11" id="KW-0812">Transmembrane</keyword>
<dbReference type="Gene3D" id="1.10.287.3510">
    <property type="match status" value="1"/>
</dbReference>
<feature type="transmembrane region" description="Helical" evidence="11">
    <location>
        <begin position="57"/>
        <end position="80"/>
    </location>
</feature>
<geneLocation type="mitochondrion" evidence="12"/>
<organism evidence="12">
    <name type="scientific">Graphocaecilius interpretatus</name>
    <dbReference type="NCBI Taxonomy" id="2596997"/>
    <lineage>
        <taxon>Eukaryota</taxon>
        <taxon>Metazoa</taxon>
        <taxon>Ecdysozoa</taxon>
        <taxon>Arthropoda</taxon>
        <taxon>Hexapoda</taxon>
        <taxon>Insecta</taxon>
        <taxon>Pterygota</taxon>
        <taxon>Neoptera</taxon>
        <taxon>Paraneoptera</taxon>
        <taxon>Psocodea</taxon>
        <taxon>Troctomorpha</taxon>
        <taxon>Sphaeropsocetae</taxon>
        <taxon>Sphaeropsocidae</taxon>
        <taxon>Graphocaecilius</taxon>
    </lineage>
</organism>
<comment type="subcellular location">
    <subcellularLocation>
        <location evidence="1">Membrane</location>
        <topology evidence="1">Multi-pass membrane protein</topology>
    </subcellularLocation>
</comment>
<keyword evidence="5" id="KW-1278">Translocase</keyword>
<gene>
    <name evidence="12" type="primary">ND4L</name>
</gene>
<proteinExistence type="inferred from homology"/>
<accession>A0A8K1ZFL7</accession>
<evidence type="ECO:0000256" key="9">
    <source>
        <dbReference type="ARBA" id="ARBA00031586"/>
    </source>
</evidence>
<reference evidence="12" key="1">
    <citation type="submission" date="2021-05" db="EMBL/GenBank/DDBJ databases">
        <title>Mitochondrial genomes within bark lice (Insecta: Psocodea: Psocomorpha) reveal novel gene rearrangements containing phylogenetic signal.</title>
        <authorList>
            <person name="Saenz Manchola O.F."/>
            <person name="Virrueta Herrera S."/>
            <person name="D'alessio L.M."/>
            <person name="Yoshizawa K."/>
            <person name="Garcia Aldrete A.N."/>
            <person name="Johnson K.P."/>
        </authorList>
    </citation>
    <scope>NUCLEOTIDE SEQUENCE</scope>
</reference>
<dbReference type="AlphaFoldDB" id="A0A8K1ZFL7"/>
<protein>
    <recommendedName>
        <fullName evidence="3">NADH-ubiquinone oxidoreductase chain 4L</fullName>
    </recommendedName>
    <alternativeName>
        <fullName evidence="9">NADH dehydrogenase subunit 4L</fullName>
    </alternativeName>
</protein>
<evidence type="ECO:0000256" key="10">
    <source>
        <dbReference type="ARBA" id="ARBA00049551"/>
    </source>
</evidence>
<comment type="catalytic activity">
    <reaction evidence="10">
        <text>a ubiquinone + NADH + 5 H(+)(in) = a ubiquinol + NAD(+) + 4 H(+)(out)</text>
        <dbReference type="Rhea" id="RHEA:29091"/>
        <dbReference type="Rhea" id="RHEA-COMP:9565"/>
        <dbReference type="Rhea" id="RHEA-COMP:9566"/>
        <dbReference type="ChEBI" id="CHEBI:15378"/>
        <dbReference type="ChEBI" id="CHEBI:16389"/>
        <dbReference type="ChEBI" id="CHEBI:17976"/>
        <dbReference type="ChEBI" id="CHEBI:57540"/>
        <dbReference type="ChEBI" id="CHEBI:57945"/>
        <dbReference type="EC" id="7.1.1.2"/>
    </reaction>
</comment>
<evidence type="ECO:0000256" key="4">
    <source>
        <dbReference type="ARBA" id="ARBA00022692"/>
    </source>
</evidence>
<sequence>MLFYGFMFFFILFMMMIFKFYFFNYHLMNMLLNLEFFSLILFFMLMINMWTSSEKFILMYYLVFCVCEGAFGLSLLVVLIRAYGNDFMMNMNILKC</sequence>
<dbReference type="GO" id="GO:0008137">
    <property type="term" value="F:NADH dehydrogenase (ubiquinone) activity"/>
    <property type="evidence" value="ECO:0007669"/>
    <property type="project" value="UniProtKB-EC"/>
</dbReference>
<evidence type="ECO:0000256" key="11">
    <source>
        <dbReference type="SAM" id="Phobius"/>
    </source>
</evidence>
<keyword evidence="12" id="KW-0496">Mitochondrion</keyword>
<dbReference type="InterPro" id="IPR039428">
    <property type="entry name" value="NUOK/Mnh_C1-like"/>
</dbReference>
<dbReference type="GO" id="GO:0016020">
    <property type="term" value="C:membrane"/>
    <property type="evidence" value="ECO:0007669"/>
    <property type="project" value="UniProtKB-SubCell"/>
</dbReference>
<dbReference type="EMBL" id="MZ274193">
    <property type="protein sequence ID" value="UGS80317.1"/>
    <property type="molecule type" value="Genomic_DNA"/>
</dbReference>
<evidence type="ECO:0000256" key="8">
    <source>
        <dbReference type="ARBA" id="ARBA00023136"/>
    </source>
</evidence>
<dbReference type="Pfam" id="PF00420">
    <property type="entry name" value="Oxidored_q2"/>
    <property type="match status" value="1"/>
</dbReference>
<keyword evidence="6 11" id="KW-1133">Transmembrane helix</keyword>
<evidence type="ECO:0000256" key="7">
    <source>
        <dbReference type="ARBA" id="ARBA00023027"/>
    </source>
</evidence>
<evidence type="ECO:0000256" key="6">
    <source>
        <dbReference type="ARBA" id="ARBA00022989"/>
    </source>
</evidence>
<evidence type="ECO:0000313" key="12">
    <source>
        <dbReference type="EMBL" id="UGS80317.1"/>
    </source>
</evidence>